<gene>
    <name evidence="1" type="ORF">C2G38_2198752</name>
</gene>
<proteinExistence type="predicted"/>
<evidence type="ECO:0000313" key="1">
    <source>
        <dbReference type="EMBL" id="RIB13109.1"/>
    </source>
</evidence>
<keyword evidence="2" id="KW-1185">Reference proteome</keyword>
<dbReference type="EMBL" id="QKWP01000956">
    <property type="protein sequence ID" value="RIB13109.1"/>
    <property type="molecule type" value="Genomic_DNA"/>
</dbReference>
<name>A0A397UWJ3_9GLOM</name>
<accession>A0A397UWJ3</accession>
<reference evidence="1 2" key="1">
    <citation type="submission" date="2018-06" db="EMBL/GenBank/DDBJ databases">
        <title>Comparative genomics reveals the genomic features of Rhizophagus irregularis, R. cerebriforme, R. diaphanum and Gigaspora rosea, and their symbiotic lifestyle signature.</title>
        <authorList>
            <person name="Morin E."/>
            <person name="San Clemente H."/>
            <person name="Chen E.C.H."/>
            <person name="De La Providencia I."/>
            <person name="Hainaut M."/>
            <person name="Kuo A."/>
            <person name="Kohler A."/>
            <person name="Murat C."/>
            <person name="Tang N."/>
            <person name="Roy S."/>
            <person name="Loubradou J."/>
            <person name="Henrissat B."/>
            <person name="Grigoriev I.V."/>
            <person name="Corradi N."/>
            <person name="Roux C."/>
            <person name="Martin F.M."/>
        </authorList>
    </citation>
    <scope>NUCLEOTIDE SEQUENCE [LARGE SCALE GENOMIC DNA]</scope>
    <source>
        <strain evidence="1 2">DAOM 194757</strain>
    </source>
</reference>
<organism evidence="1 2">
    <name type="scientific">Gigaspora rosea</name>
    <dbReference type="NCBI Taxonomy" id="44941"/>
    <lineage>
        <taxon>Eukaryota</taxon>
        <taxon>Fungi</taxon>
        <taxon>Fungi incertae sedis</taxon>
        <taxon>Mucoromycota</taxon>
        <taxon>Glomeromycotina</taxon>
        <taxon>Glomeromycetes</taxon>
        <taxon>Diversisporales</taxon>
        <taxon>Gigasporaceae</taxon>
        <taxon>Gigaspora</taxon>
    </lineage>
</organism>
<sequence>MSWFNRHSVGTKQVSINTFPENIIGEAREQRLKQLVNYDHWNVRQDPKLRTIGYILFMNNEGSYGVSFSWSQSEFKENEHVFHCGTNTCKFIADSGEFLNINLYAQTDNSEYGVATSTSSSPGHYADNHDHYNPIGNFL</sequence>
<protein>
    <submittedName>
        <fullName evidence="1">Uncharacterized protein</fullName>
    </submittedName>
</protein>
<dbReference type="OrthoDB" id="10361514at2759"/>
<dbReference type="Proteomes" id="UP000266673">
    <property type="component" value="Unassembled WGS sequence"/>
</dbReference>
<dbReference type="AlphaFoldDB" id="A0A397UWJ3"/>
<comment type="caution">
    <text evidence="1">The sequence shown here is derived from an EMBL/GenBank/DDBJ whole genome shotgun (WGS) entry which is preliminary data.</text>
</comment>
<evidence type="ECO:0000313" key="2">
    <source>
        <dbReference type="Proteomes" id="UP000266673"/>
    </source>
</evidence>